<name>X0ULE4_9ZZZZ</name>
<evidence type="ECO:0000313" key="1">
    <source>
        <dbReference type="EMBL" id="GAG00097.1"/>
    </source>
</evidence>
<sequence>MYPEVDMTIDHNFLGEGITGVKGVLISMKMDNANNVGMELDSV</sequence>
<protein>
    <submittedName>
        <fullName evidence="1">Uncharacterized protein</fullName>
    </submittedName>
</protein>
<accession>X0ULE4</accession>
<dbReference type="AlphaFoldDB" id="X0ULE4"/>
<gene>
    <name evidence="1" type="ORF">S01H1_43384</name>
</gene>
<comment type="caution">
    <text evidence="1">The sequence shown here is derived from an EMBL/GenBank/DDBJ whole genome shotgun (WGS) entry which is preliminary data.</text>
</comment>
<organism evidence="1">
    <name type="scientific">marine sediment metagenome</name>
    <dbReference type="NCBI Taxonomy" id="412755"/>
    <lineage>
        <taxon>unclassified sequences</taxon>
        <taxon>metagenomes</taxon>
        <taxon>ecological metagenomes</taxon>
    </lineage>
</organism>
<dbReference type="EMBL" id="BARS01027637">
    <property type="protein sequence ID" value="GAG00097.1"/>
    <property type="molecule type" value="Genomic_DNA"/>
</dbReference>
<reference evidence="1" key="1">
    <citation type="journal article" date="2014" name="Front. Microbiol.">
        <title>High frequency of phylogenetically diverse reductive dehalogenase-homologous genes in deep subseafloor sedimentary metagenomes.</title>
        <authorList>
            <person name="Kawai M."/>
            <person name="Futagami T."/>
            <person name="Toyoda A."/>
            <person name="Takaki Y."/>
            <person name="Nishi S."/>
            <person name="Hori S."/>
            <person name="Arai W."/>
            <person name="Tsubouchi T."/>
            <person name="Morono Y."/>
            <person name="Uchiyama I."/>
            <person name="Ito T."/>
            <person name="Fujiyama A."/>
            <person name="Inagaki F."/>
            <person name="Takami H."/>
        </authorList>
    </citation>
    <scope>NUCLEOTIDE SEQUENCE</scope>
    <source>
        <strain evidence="1">Expedition CK06-06</strain>
    </source>
</reference>
<proteinExistence type="predicted"/>